<dbReference type="AlphaFoldDB" id="A0A1H5YNX2"/>
<evidence type="ECO:0000313" key="1">
    <source>
        <dbReference type="EMBL" id="SEG25450.1"/>
    </source>
</evidence>
<sequence length="1128" mass="126190">MSTDRCHSIQVPGSGTNRGNRLLESLLPSFVAVDGRKIEDLKAYALGLATQLKFRILKEDLTEDWDGDWASFFKKEIDPDQQTDPHYALFLAFLQNYLLAQDDLNSLTKSHLDFFYRDVLRLKEKAAEADQAYLIIQLAKHVAEHLLPKNSEFKAGKDDIGKEILFKNHKAETLNKTEVASIKALFKDENGRFYKSPIANSADGLGEEILNADGRWNPFGRPKSLFPTSDRQSAILGFAVASPTLTLAEGFRKISLTLHLKPQEGLIEKLKSLHLNSTFRFLLSGEKEWIEAEIGFPNSEANVDAEILDFLNKAKAWPDIAGIEPQSGPVLDNPETGNHRPFMGYDIGEITAKNILSKRATLLNNKFANLDQVESVRGMGEDKMADLKFTFRTQKHELKDLGANGVELILKCHLVPDQDAVVGYKEEVLLQKFRTDQPVLKVELADTIQSYAYPILQGIELSSVKIHVDVSGVENLVLQNDQTTLPVGKNIHPFGFRPVLGSNFYIGSREVFSKSLENLNIHLEWHGLPSLGFSDHYSEYSPVKTNASFQVKAYFLDDRSWGNSKKTIHLFTGAGTPATVQSYSLSSGDLGSIGPEPELEEFISWSPASKRGFLKLSLSGTDFGHKEYPNLFASKVIKKLDNKEEVLPNEPYTPEVKSVKLDYTASDSFKAGESDWNSFFHISAFGEAKQALNPGLLVPDYLDEGYLLIGLKNHFPGQSIQLLINVLDGSANPEKPVPTVSWSYLSGNEWKAFDKRDVVLDETNGLIQTGLIGFTMPRAADQFHTILDSNMTWLRATVVENSDAIPDFTHIIAQAIRVTFEDFENDPNRLAIALPAKTIAKLKNSQAQISKIDQPFASFGGKTAEASEDFYTRISERLRHKQRAVTRWDYEHLVLEYFPEIYQVKALNHTEYDGNLENYRALAPRHVTVVLVANVRNKNAIDPLRPKASVALIAKVREFISKICSAGVYFHVVNPVYEELQVKANVRFLAGVDRSLFTKKLEDDLKTFLSPWAFQSPETFTFAGEIHRSVVLHFVEKLPYVDYLTCFELYHIIKNPVNGEIISKNQVEEAKGSTGVSLLGSVGSIGTYGDHLITILETEDCECADNEVPAILDITSTESSDMDEAFDT</sequence>
<dbReference type="RefSeq" id="WP_103925726.1">
    <property type="nucleotide sequence ID" value="NZ_FNVR01000020.1"/>
</dbReference>
<dbReference type="OrthoDB" id="9762853at2"/>
<protein>
    <submittedName>
        <fullName evidence="1">Baseplate J-like protein</fullName>
    </submittedName>
</protein>
<keyword evidence="2" id="KW-1185">Reference proteome</keyword>
<dbReference type="EMBL" id="FNVR01000020">
    <property type="protein sequence ID" value="SEG25450.1"/>
    <property type="molecule type" value="Genomic_DNA"/>
</dbReference>
<evidence type="ECO:0000313" key="2">
    <source>
        <dbReference type="Proteomes" id="UP000236736"/>
    </source>
</evidence>
<name>A0A1H5YNX2_9BACT</name>
<proteinExistence type="predicted"/>
<gene>
    <name evidence="1" type="ORF">SAMN03080598_03100</name>
</gene>
<reference evidence="2" key="1">
    <citation type="submission" date="2016-10" db="EMBL/GenBank/DDBJ databases">
        <authorList>
            <person name="Varghese N."/>
            <person name="Submissions S."/>
        </authorList>
    </citation>
    <scope>NUCLEOTIDE SEQUENCE [LARGE SCALE GENOMIC DNA]</scope>
    <source>
        <strain evidence="2">DSM 17298</strain>
    </source>
</reference>
<dbReference type="Proteomes" id="UP000236736">
    <property type="component" value="Unassembled WGS sequence"/>
</dbReference>
<organism evidence="1 2">
    <name type="scientific">Algoriphagus boritolerans DSM 17298 = JCM 18970</name>
    <dbReference type="NCBI Taxonomy" id="1120964"/>
    <lineage>
        <taxon>Bacteria</taxon>
        <taxon>Pseudomonadati</taxon>
        <taxon>Bacteroidota</taxon>
        <taxon>Cytophagia</taxon>
        <taxon>Cytophagales</taxon>
        <taxon>Cyclobacteriaceae</taxon>
        <taxon>Algoriphagus</taxon>
    </lineage>
</organism>
<accession>A0A1H5YNX2</accession>
<dbReference type="STRING" id="1120964.GCA_001313265_04279"/>